<dbReference type="RefSeq" id="WP_013562378.1">
    <property type="nucleotide sequence ID" value="NC_014961.1"/>
</dbReference>
<keyword evidence="2" id="KW-1185">Reference proteome</keyword>
<dbReference type="EMBL" id="CP002363">
    <property type="protein sequence ID" value="ADV65156.1"/>
    <property type="molecule type" value="Genomic_DNA"/>
</dbReference>
<dbReference type="GO" id="GO:0003677">
    <property type="term" value="F:DNA binding"/>
    <property type="evidence" value="ECO:0007669"/>
    <property type="project" value="InterPro"/>
</dbReference>
<organism evidence="1 2">
    <name type="scientific">Desulfurococcus mucosus (strain ATCC 35584 / DSM 2162 / JCM 9187 / O7/1)</name>
    <dbReference type="NCBI Taxonomy" id="765177"/>
    <lineage>
        <taxon>Archaea</taxon>
        <taxon>Thermoproteota</taxon>
        <taxon>Thermoprotei</taxon>
        <taxon>Desulfurococcales</taxon>
        <taxon>Desulfurococcaceae</taxon>
        <taxon>Desulfurococcus</taxon>
    </lineage>
</organism>
<dbReference type="SUPFAM" id="SSF47413">
    <property type="entry name" value="lambda repressor-like DNA-binding domains"/>
    <property type="match status" value="1"/>
</dbReference>
<dbReference type="AlphaFoldDB" id="E8R9I0"/>
<dbReference type="eggNOG" id="arCOG00017">
    <property type="taxonomic scope" value="Archaea"/>
</dbReference>
<dbReference type="KEGG" id="dmu:Desmu_0852"/>
<sequence>MKAFCEVLNRKIMPTAKSYIAVKLVREYGFTQLEVARILDMKQSAVNYVLTGRRKPKYYESLLSIHGFKQLLDETAASLGTGGSIGFNQCDLCRSLFLRGLYRSVIEAVGEPVDELISPARG</sequence>
<proteinExistence type="predicted"/>
<protein>
    <submittedName>
        <fullName evidence="1">Transcriptional regulator-like protein</fullName>
    </submittedName>
</protein>
<reference evidence="2" key="1">
    <citation type="submission" date="2010-11" db="EMBL/GenBank/DDBJ databases">
        <title>The complete genome of Desulfurococcus mucosus DSM 2162.</title>
        <authorList>
            <consortium name="US DOE Joint Genome Institute (JGI-PGF)"/>
            <person name="Lucas S."/>
            <person name="Copeland A."/>
            <person name="Lapidus A."/>
            <person name="Bruce D."/>
            <person name="Goodwin L."/>
            <person name="Pitluck S."/>
            <person name="Kyrpides N."/>
            <person name="Mavromatis K."/>
            <person name="Pagani I."/>
            <person name="Ivanova N."/>
            <person name="Ovchinnikova G."/>
            <person name="Chertkov O."/>
            <person name="Held B."/>
            <person name="Brettin T."/>
            <person name="Detter J.C."/>
            <person name="Tapia R."/>
            <person name="Han C."/>
            <person name="Land M."/>
            <person name="Hauser L."/>
            <person name="Markowitz V."/>
            <person name="Cheng J.-F."/>
            <person name="Hugenholtz P."/>
            <person name="Woyke T."/>
            <person name="Wu D."/>
            <person name="Wirth R."/>
            <person name="Bilek Y."/>
            <person name="Hader T."/>
            <person name="Klenk H.-P."/>
            <person name="Eisen J.A."/>
        </authorList>
    </citation>
    <scope>NUCLEOTIDE SEQUENCE [LARGE SCALE GENOMIC DNA]</scope>
    <source>
        <strain evidence="2">ATCC 35584 / DSM 2162 / JCM 9187 / O7/1</strain>
    </source>
</reference>
<dbReference type="STRING" id="765177.Desmu_0852"/>
<dbReference type="Proteomes" id="UP000001068">
    <property type="component" value="Chromosome"/>
</dbReference>
<dbReference type="HOGENOM" id="CLU_133047_2_0_2"/>
<evidence type="ECO:0000313" key="1">
    <source>
        <dbReference type="EMBL" id="ADV65156.1"/>
    </source>
</evidence>
<accession>E8R9I0</accession>
<name>E8R9I0_DESM0</name>
<reference evidence="1 2" key="2">
    <citation type="journal article" date="2011" name="Stand. Genomic Sci.">
        <title>Complete genome sequence of Desulfurococcus mucosus type strain (O7/1).</title>
        <authorList>
            <person name="Wirth R."/>
            <person name="Chertkov O."/>
            <person name="Held B."/>
            <person name="Lapidus A."/>
            <person name="Nolan M."/>
            <person name="Lucas S."/>
            <person name="Hammon N."/>
            <person name="Deshpande S."/>
            <person name="Cheng J.F."/>
            <person name="Tapia R."/>
            <person name="Han C."/>
            <person name="Goodwin L."/>
            <person name="Pitluck S."/>
            <person name="Liolios K."/>
            <person name="Ioanna P."/>
            <person name="Ivanova N."/>
            <person name="Mavromatis K."/>
            <person name="Mikhailova N."/>
            <person name="Pati A."/>
            <person name="Chen A."/>
            <person name="Palaniappan K."/>
            <person name="Land M."/>
            <person name="Hauser L."/>
            <person name="Chang Y.J."/>
            <person name="Jeffries C.D."/>
            <person name="Bilek Y."/>
            <person name="Hader T."/>
            <person name="Rohde M."/>
            <person name="Spring S."/>
            <person name="Sikorski J."/>
            <person name="Goker M."/>
            <person name="Woyke T."/>
            <person name="Bristow J."/>
            <person name="Eisen J.A."/>
            <person name="Markowitz V."/>
            <person name="Hugenholtz P."/>
            <person name="Kyrpides N.C."/>
            <person name="Klenk H.P."/>
        </authorList>
    </citation>
    <scope>NUCLEOTIDE SEQUENCE [LARGE SCALE GENOMIC DNA]</scope>
    <source>
        <strain evidence="2">ATCC 35584 / DSM 2162 / JCM 9187 / O7/1</strain>
    </source>
</reference>
<dbReference type="GeneID" id="10153549"/>
<gene>
    <name evidence="1" type="ordered locus">Desmu_0852</name>
</gene>
<dbReference type="InterPro" id="IPR010982">
    <property type="entry name" value="Lambda_DNA-bd_dom_sf"/>
</dbReference>
<evidence type="ECO:0000313" key="2">
    <source>
        <dbReference type="Proteomes" id="UP000001068"/>
    </source>
</evidence>
<dbReference type="Gene3D" id="1.10.260.40">
    <property type="entry name" value="lambda repressor-like DNA-binding domains"/>
    <property type="match status" value="1"/>
</dbReference>